<dbReference type="RefSeq" id="WP_124224160.1">
    <property type="nucleotide sequence ID" value="NZ_RKQL01000007.1"/>
</dbReference>
<gene>
    <name evidence="3" type="ORF">EDC62_2529</name>
</gene>
<accession>A0A3N4UQW0</accession>
<dbReference type="CDD" id="cd09726">
    <property type="entry name" value="RAMP_I_III"/>
    <property type="match status" value="2"/>
</dbReference>
<protein>
    <submittedName>
        <fullName evidence="3">RAMP superfamily protein</fullName>
    </submittedName>
</protein>
<dbReference type="PANTHER" id="PTHR35579:SF6">
    <property type="entry name" value="DUF324 DOMAIN-CONTAINING PROTEIN"/>
    <property type="match status" value="1"/>
</dbReference>
<dbReference type="PANTHER" id="PTHR35579">
    <property type="entry name" value="CRISPR SYSTEM CMS ENDORIBONUCLEASE CSM3"/>
    <property type="match status" value="1"/>
</dbReference>
<keyword evidence="1" id="KW-0051">Antiviral defense</keyword>
<dbReference type="Proteomes" id="UP000272193">
    <property type="component" value="Unassembled WGS sequence"/>
</dbReference>
<comment type="caution">
    <text evidence="3">The sequence shown here is derived from an EMBL/GenBank/DDBJ whole genome shotgun (WGS) entry which is preliminary data.</text>
</comment>
<dbReference type="Pfam" id="PF03787">
    <property type="entry name" value="RAMPs"/>
    <property type="match status" value="2"/>
</dbReference>
<proteinExistence type="predicted"/>
<dbReference type="EMBL" id="RKQL01000007">
    <property type="protein sequence ID" value="RPE63064.1"/>
    <property type="molecule type" value="Genomic_DNA"/>
</dbReference>
<keyword evidence="4" id="KW-1185">Reference proteome</keyword>
<feature type="domain" description="CRISPR type III-associated protein" evidence="2">
    <location>
        <begin position="321"/>
        <end position="497"/>
    </location>
</feature>
<evidence type="ECO:0000313" key="4">
    <source>
        <dbReference type="Proteomes" id="UP000272193"/>
    </source>
</evidence>
<dbReference type="GO" id="GO:0051607">
    <property type="term" value="P:defense response to virus"/>
    <property type="evidence" value="ECO:0007669"/>
    <property type="project" value="UniProtKB-KW"/>
</dbReference>
<evidence type="ECO:0000313" key="3">
    <source>
        <dbReference type="EMBL" id="RPE63064.1"/>
    </source>
</evidence>
<dbReference type="InterPro" id="IPR052216">
    <property type="entry name" value="CRISPR_Csm3_endoribonuclease"/>
</dbReference>
<dbReference type="AlphaFoldDB" id="A0A3N4UQW0"/>
<dbReference type="InterPro" id="IPR005537">
    <property type="entry name" value="RAMP_III_fam"/>
</dbReference>
<evidence type="ECO:0000259" key="2">
    <source>
        <dbReference type="Pfam" id="PF03787"/>
    </source>
</evidence>
<sequence length="519" mass="56500">MSTSSPVRIHSQLHIARVVLEAVTPLSISTGSPDGVFDSALVRDANDLPAIPATSLAGVLRNLYTQQHRVEAAQRLFGYQDGDDGAASRLHVGWGHLLDSRGRAACGLLLGREAQRLRDDPLLADARAQQDQPTLRNRVRLTHRGAAADTGKFDRTVLPAGHRFAVELRLWTAPDETDDLWQSLLSLLGHPGLRLGGGVRAGLGRMCCIRLHTGRFDLRQPAQAQALARLGADPSATQGLDARPIPQFPVAHWLDSTLRLDARPMPQFPGVDRLDSTLSLDAHNLWRIGQGDVAIGNIGPDDKTPDLLPVTERRVVWNNGRGQVNAQRELLLPATSLKGVLAHRMAFHARRFAGRWADQEHARDRDGHPIPPPEVLALFGQIKDKAEAGQAPQGWAGCLFIDDTYLPIHQSARLMHNSIDRFTGGVREHMLFEEENVYGGQAAVHLSIDLLRLKWAASVHGTTVAAIQKAFVAALRDLGEGRLALGARSTSGNGFFRADIPPELTTAWPEPASPQLEAA</sequence>
<feature type="domain" description="CRISPR type III-associated protein" evidence="2">
    <location>
        <begin position="20"/>
        <end position="206"/>
    </location>
</feature>
<reference evidence="3 4" key="1">
    <citation type="submission" date="2018-11" db="EMBL/GenBank/DDBJ databases">
        <title>Genomic Encyclopedia of Type Strains, Phase IV (KMG-IV): sequencing the most valuable type-strain genomes for metagenomic binning, comparative biology and taxonomic classification.</title>
        <authorList>
            <person name="Goeker M."/>
        </authorList>
    </citation>
    <scope>NUCLEOTIDE SEQUENCE [LARGE SCALE GENOMIC DNA]</scope>
    <source>
        <strain evidence="3 4">DSM 101684</strain>
    </source>
</reference>
<dbReference type="OrthoDB" id="9789361at2"/>
<organism evidence="3 4">
    <name type="scientific">Tibeticola sediminis</name>
    <dbReference type="NCBI Taxonomy" id="1917811"/>
    <lineage>
        <taxon>Bacteria</taxon>
        <taxon>Pseudomonadati</taxon>
        <taxon>Pseudomonadota</taxon>
        <taxon>Betaproteobacteria</taxon>
        <taxon>Burkholderiales</taxon>
        <taxon>Comamonadaceae</taxon>
        <taxon>Tibeticola</taxon>
    </lineage>
</organism>
<name>A0A3N4UQW0_9BURK</name>
<evidence type="ECO:0000256" key="1">
    <source>
        <dbReference type="ARBA" id="ARBA00023118"/>
    </source>
</evidence>